<evidence type="ECO:0000313" key="2">
    <source>
        <dbReference type="Proteomes" id="UP000824469"/>
    </source>
</evidence>
<name>A0AA38CL36_TAXCH</name>
<sequence length="63" mass="6870">GLITPFRMDLSNKNFIEPCEALEASLCSKSVGSVDTSVIPFLEAQNVVMAKQLEKLFANSAHE</sequence>
<evidence type="ECO:0000313" key="1">
    <source>
        <dbReference type="EMBL" id="KAH9302300.1"/>
    </source>
</evidence>
<comment type="caution">
    <text evidence="1">The sequence shown here is derived from an EMBL/GenBank/DDBJ whole genome shotgun (WGS) entry which is preliminary data.</text>
</comment>
<accession>A0AA38CL36</accession>
<organism evidence="1 2">
    <name type="scientific">Taxus chinensis</name>
    <name type="common">Chinese yew</name>
    <name type="synonym">Taxus wallichiana var. chinensis</name>
    <dbReference type="NCBI Taxonomy" id="29808"/>
    <lineage>
        <taxon>Eukaryota</taxon>
        <taxon>Viridiplantae</taxon>
        <taxon>Streptophyta</taxon>
        <taxon>Embryophyta</taxon>
        <taxon>Tracheophyta</taxon>
        <taxon>Spermatophyta</taxon>
        <taxon>Pinopsida</taxon>
        <taxon>Pinidae</taxon>
        <taxon>Conifers II</taxon>
        <taxon>Cupressales</taxon>
        <taxon>Taxaceae</taxon>
        <taxon>Taxus</taxon>
    </lineage>
</organism>
<feature type="non-terminal residue" evidence="1">
    <location>
        <position position="1"/>
    </location>
</feature>
<keyword evidence="2" id="KW-1185">Reference proteome</keyword>
<dbReference type="Proteomes" id="UP000824469">
    <property type="component" value="Unassembled WGS sequence"/>
</dbReference>
<feature type="non-terminal residue" evidence="1">
    <location>
        <position position="63"/>
    </location>
</feature>
<gene>
    <name evidence="1" type="ORF">KI387_013883</name>
</gene>
<proteinExistence type="predicted"/>
<dbReference type="EMBL" id="JAHRHJ020000009">
    <property type="protein sequence ID" value="KAH9302300.1"/>
    <property type="molecule type" value="Genomic_DNA"/>
</dbReference>
<reference evidence="1 2" key="1">
    <citation type="journal article" date="2021" name="Nat. Plants">
        <title>The Taxus genome provides insights into paclitaxel biosynthesis.</title>
        <authorList>
            <person name="Xiong X."/>
            <person name="Gou J."/>
            <person name="Liao Q."/>
            <person name="Li Y."/>
            <person name="Zhou Q."/>
            <person name="Bi G."/>
            <person name="Li C."/>
            <person name="Du R."/>
            <person name="Wang X."/>
            <person name="Sun T."/>
            <person name="Guo L."/>
            <person name="Liang H."/>
            <person name="Lu P."/>
            <person name="Wu Y."/>
            <person name="Zhang Z."/>
            <person name="Ro D.K."/>
            <person name="Shang Y."/>
            <person name="Huang S."/>
            <person name="Yan J."/>
        </authorList>
    </citation>
    <scope>NUCLEOTIDE SEQUENCE [LARGE SCALE GENOMIC DNA]</scope>
    <source>
        <strain evidence="1">Ta-2019</strain>
    </source>
</reference>
<dbReference type="AlphaFoldDB" id="A0AA38CL36"/>
<protein>
    <submittedName>
        <fullName evidence="1">Uncharacterized protein</fullName>
    </submittedName>
</protein>